<organism evidence="12 13">
    <name type="scientific">Peptostreptococcus equinus</name>
    <dbReference type="NCBI Taxonomy" id="3003601"/>
    <lineage>
        <taxon>Bacteria</taxon>
        <taxon>Bacillati</taxon>
        <taxon>Bacillota</taxon>
        <taxon>Clostridia</taxon>
        <taxon>Peptostreptococcales</taxon>
        <taxon>Peptostreptococcaceae</taxon>
        <taxon>Peptostreptococcus</taxon>
    </lineage>
</organism>
<dbReference type="HAMAP" id="MF_01470">
    <property type="entry name" value="Cas1"/>
    <property type="match status" value="1"/>
</dbReference>
<proteinExistence type="inferred from homology"/>
<feature type="binding site" evidence="10">
    <location>
        <position position="163"/>
    </location>
    <ligand>
        <name>Mn(2+)</name>
        <dbReference type="ChEBI" id="CHEBI:29035"/>
    </ligand>
</feature>
<dbReference type="Gene3D" id="1.20.120.920">
    <property type="entry name" value="CRISPR-associated endonuclease Cas1, C-terminal domain"/>
    <property type="match status" value="1"/>
</dbReference>
<evidence type="ECO:0000256" key="8">
    <source>
        <dbReference type="ARBA" id="ARBA00023211"/>
    </source>
</evidence>
<dbReference type="GO" id="GO:0004519">
    <property type="term" value="F:endonuclease activity"/>
    <property type="evidence" value="ECO:0007669"/>
    <property type="project" value="UniProtKB-KW"/>
</dbReference>
<reference evidence="12" key="1">
    <citation type="submission" date="2022-12" db="EMBL/GenBank/DDBJ databases">
        <title>Peptostreptococcus.</title>
        <authorList>
            <person name="Lee S.H."/>
        </authorList>
    </citation>
    <scope>NUCLEOTIDE SEQUENCE</scope>
    <source>
        <strain evidence="12">CBA3647</strain>
    </source>
</reference>
<dbReference type="EC" id="3.1.-.-" evidence="10"/>
<dbReference type="InterPro" id="IPR042206">
    <property type="entry name" value="CRISPR-assoc_Cas1_C"/>
</dbReference>
<evidence type="ECO:0000256" key="3">
    <source>
        <dbReference type="ARBA" id="ARBA00022759"/>
    </source>
</evidence>
<comment type="similarity">
    <text evidence="10">Belongs to the CRISPR-associated endonuclease Cas1 family.</text>
</comment>
<keyword evidence="6 10" id="KW-0051">Antiviral defense</keyword>
<dbReference type="InterPro" id="IPR027617">
    <property type="entry name" value="Cas1_PREFRAN"/>
</dbReference>
<accession>A0ABY7JMX9</accession>
<feature type="transmembrane region" description="Helical" evidence="11">
    <location>
        <begin position="48"/>
        <end position="65"/>
    </location>
</feature>
<gene>
    <name evidence="10 12" type="primary">cas1</name>
    <name evidence="12" type="ORF">O0R46_07955</name>
</gene>
<evidence type="ECO:0000313" key="13">
    <source>
        <dbReference type="Proteomes" id="UP001164187"/>
    </source>
</evidence>
<dbReference type="InterPro" id="IPR050646">
    <property type="entry name" value="Cas1"/>
</dbReference>
<evidence type="ECO:0000313" key="12">
    <source>
        <dbReference type="EMBL" id="WAW14524.1"/>
    </source>
</evidence>
<evidence type="ECO:0000256" key="2">
    <source>
        <dbReference type="ARBA" id="ARBA00022723"/>
    </source>
</evidence>
<keyword evidence="3 10" id="KW-0255">Endonuclease</keyword>
<evidence type="ECO:0000256" key="7">
    <source>
        <dbReference type="ARBA" id="ARBA00023125"/>
    </source>
</evidence>
<evidence type="ECO:0000256" key="6">
    <source>
        <dbReference type="ARBA" id="ARBA00023118"/>
    </source>
</evidence>
<comment type="function">
    <text evidence="10">CRISPR (clustered regularly interspaced short palindromic repeat), is an adaptive immune system that provides protection against mobile genetic elements (viruses, transposable elements and conjugative plasmids). CRISPR clusters contain spacers, sequences complementary to antecedent mobile elements, and target invading nucleic acids. CRISPR clusters are transcribed and processed into CRISPR RNA (crRNA). Acts as a dsDNA endonuclease. Involved in the integration of spacer DNA into the CRISPR cassette.</text>
</comment>
<keyword evidence="7 10" id="KW-0238">DNA-binding</keyword>
<keyword evidence="11" id="KW-1133">Transmembrane helix</keyword>
<keyword evidence="4 10" id="KW-0378">Hydrolase</keyword>
<protein>
    <recommendedName>
        <fullName evidence="10">CRISPR-associated endonuclease Cas1</fullName>
        <ecNumber evidence="10">3.1.-.-</ecNumber>
    </recommendedName>
</protein>
<comment type="cofactor">
    <cofactor evidence="10">
        <name>Mg(2+)</name>
        <dbReference type="ChEBI" id="CHEBI:18420"/>
    </cofactor>
    <cofactor evidence="10">
        <name>Mn(2+)</name>
        <dbReference type="ChEBI" id="CHEBI:29035"/>
    </cofactor>
</comment>
<dbReference type="Proteomes" id="UP001164187">
    <property type="component" value="Chromosome"/>
</dbReference>
<dbReference type="EMBL" id="CP114052">
    <property type="protein sequence ID" value="WAW14524.1"/>
    <property type="molecule type" value="Genomic_DNA"/>
</dbReference>
<comment type="subunit">
    <text evidence="9 10">Homodimer, forms a heterotetramer with a Cas2 homodimer.</text>
</comment>
<feature type="binding site" evidence="10">
    <location>
        <position position="224"/>
    </location>
    <ligand>
        <name>Mn(2+)</name>
        <dbReference type="ChEBI" id="CHEBI:29035"/>
    </ligand>
</feature>
<keyword evidence="2 10" id="KW-0479">Metal-binding</keyword>
<dbReference type="PANTHER" id="PTHR34353">
    <property type="entry name" value="CRISPR-ASSOCIATED ENDONUCLEASE CAS1 1"/>
    <property type="match status" value="1"/>
</dbReference>
<keyword evidence="13" id="KW-1185">Reference proteome</keyword>
<dbReference type="RefSeq" id="WP_269311221.1">
    <property type="nucleotide sequence ID" value="NZ_CP114052.1"/>
</dbReference>
<sequence length="321" mass="38011">MIQRTDFEKKQILFVFTNKKEKLSISNQNIIVKDENGKIKHQSTCHRLYLVFIIGHMSITTALIQKAKKYNFTICLMNTSMKMYELIGTKMEGNTLLRKAQYEYNGLDIGKGIISNKIHNQSLALGKIRKKSEKRQKIIEELNNIKDKVIFTANTGQEIMGLEGQASKLYFSQIFEGIEWKRRVPRIKEDYINSTLDIGYTVLFNFIESLLNIYGFDTYYGVLHKEFYMRKSLVCDLMEPFRSLIDYEVRKNINLKKFKKEDFILVNKQYQLKWENSPKYVSALAKPIIENKEEIFLYLQTYYRAFMKRKSIDGFPVYIMR</sequence>
<dbReference type="PANTHER" id="PTHR34353:SF2">
    <property type="entry name" value="CRISPR-ASSOCIATED ENDONUCLEASE CAS1 1"/>
    <property type="match status" value="1"/>
</dbReference>
<evidence type="ECO:0000256" key="4">
    <source>
        <dbReference type="ARBA" id="ARBA00022801"/>
    </source>
</evidence>
<keyword evidence="11" id="KW-0812">Transmembrane</keyword>
<keyword evidence="11" id="KW-0472">Membrane</keyword>
<dbReference type="Gene3D" id="3.100.10.20">
    <property type="entry name" value="CRISPR-associated endonuclease Cas1, N-terminal domain"/>
    <property type="match status" value="1"/>
</dbReference>
<dbReference type="InterPro" id="IPR042211">
    <property type="entry name" value="CRISPR-assoc_Cas1_N"/>
</dbReference>
<evidence type="ECO:0000256" key="9">
    <source>
        <dbReference type="ARBA" id="ARBA00038592"/>
    </source>
</evidence>
<keyword evidence="1 10" id="KW-0540">Nuclease</keyword>
<name>A0ABY7JMX9_9FIRM</name>
<keyword evidence="8 10" id="KW-0464">Manganese</keyword>
<dbReference type="CDD" id="cd09634">
    <property type="entry name" value="Cas1_I-II-III"/>
    <property type="match status" value="1"/>
</dbReference>
<evidence type="ECO:0000256" key="10">
    <source>
        <dbReference type="HAMAP-Rule" id="MF_01470"/>
    </source>
</evidence>
<dbReference type="NCBIfam" id="TIGR00287">
    <property type="entry name" value="cas1"/>
    <property type="match status" value="1"/>
</dbReference>
<dbReference type="Pfam" id="PF01867">
    <property type="entry name" value="Cas_Cas1"/>
    <property type="match status" value="1"/>
</dbReference>
<evidence type="ECO:0000256" key="11">
    <source>
        <dbReference type="SAM" id="Phobius"/>
    </source>
</evidence>
<dbReference type="InterPro" id="IPR002729">
    <property type="entry name" value="CRISPR-assoc_Cas1"/>
</dbReference>
<dbReference type="NCBIfam" id="TIGR04329">
    <property type="entry name" value="cas1_PREFRAN"/>
    <property type="match status" value="1"/>
</dbReference>
<evidence type="ECO:0000256" key="1">
    <source>
        <dbReference type="ARBA" id="ARBA00022722"/>
    </source>
</evidence>
<keyword evidence="5 10" id="KW-0460">Magnesium</keyword>
<feature type="binding site" evidence="10">
    <location>
        <position position="239"/>
    </location>
    <ligand>
        <name>Mn(2+)</name>
        <dbReference type="ChEBI" id="CHEBI:29035"/>
    </ligand>
</feature>
<evidence type="ECO:0000256" key="5">
    <source>
        <dbReference type="ARBA" id="ARBA00022842"/>
    </source>
</evidence>